<dbReference type="Proteomes" id="UP000017836">
    <property type="component" value="Unassembled WGS sequence"/>
</dbReference>
<reference evidence="2" key="1">
    <citation type="journal article" date="2013" name="Science">
        <title>The Amborella genome and the evolution of flowering plants.</title>
        <authorList>
            <consortium name="Amborella Genome Project"/>
        </authorList>
    </citation>
    <scope>NUCLEOTIDE SEQUENCE [LARGE SCALE GENOMIC DNA]</scope>
</reference>
<keyword evidence="2" id="KW-1185">Reference proteome</keyword>
<dbReference type="Gramene" id="ERN00098">
    <property type="protein sequence ID" value="ERN00098"/>
    <property type="gene ID" value="AMTR_s00112p00021200"/>
</dbReference>
<organism evidence="1 2">
    <name type="scientific">Amborella trichopoda</name>
    <dbReference type="NCBI Taxonomy" id="13333"/>
    <lineage>
        <taxon>Eukaryota</taxon>
        <taxon>Viridiplantae</taxon>
        <taxon>Streptophyta</taxon>
        <taxon>Embryophyta</taxon>
        <taxon>Tracheophyta</taxon>
        <taxon>Spermatophyta</taxon>
        <taxon>Magnoliopsida</taxon>
        <taxon>Amborellales</taxon>
        <taxon>Amborellaceae</taxon>
        <taxon>Amborella</taxon>
    </lineage>
</organism>
<evidence type="ECO:0000313" key="1">
    <source>
        <dbReference type="EMBL" id="ERN00098.1"/>
    </source>
</evidence>
<dbReference type="AlphaFoldDB" id="W1NWS9"/>
<protein>
    <submittedName>
        <fullName evidence="1">Uncharacterized protein</fullName>
    </submittedName>
</protein>
<proteinExistence type="predicted"/>
<sequence length="387" mass="39501">MGQVDCGKKKIDSGPDAILKGTSGGSQHVAAKVGVGYRVVPRVGKSYKSSTSNINDSNSGMLLNPHLLSFNVLQHAISVQSGFRIGVHYAVNGCPQSGDLNDIPSSFDGDMGHNSSMGCVSGAVTSGDLVSLIGVGHGQRPHGSVLCVSAVHNSDGMVEHVLSSTSAHEVLAVEEGDSRIVDDDIILDNSSQSIAEEYAGFNEDGGRSIAAAVSLGETCGMTDGTTEGATDGVTDGATVALSNTPKDVNVQAILTVTEGAIIVISGGSVEAAAALSNSPKELPKAPTGQVDDEPAQVEVSELNGDGDGDGIEALTIDGVGNGIEVSNILEESGSLNSSLLPRAVDTKVRVDMGVNKTSSGNLETIHSDIDGDTSKGFTMKTLVRDLQ</sequence>
<dbReference type="HOGENOM" id="CLU_714453_0_0_1"/>
<gene>
    <name evidence="1" type="ORF">AMTR_s00112p00021200</name>
</gene>
<evidence type="ECO:0000313" key="2">
    <source>
        <dbReference type="Proteomes" id="UP000017836"/>
    </source>
</evidence>
<accession>W1NWS9</accession>
<dbReference type="EMBL" id="KI394952">
    <property type="protein sequence ID" value="ERN00098.1"/>
    <property type="molecule type" value="Genomic_DNA"/>
</dbReference>
<name>W1NWS9_AMBTC</name>